<feature type="transmembrane region" description="Helical" evidence="1">
    <location>
        <begin position="48"/>
        <end position="70"/>
    </location>
</feature>
<protein>
    <recommendedName>
        <fullName evidence="4">Integral membrane protein</fullName>
    </recommendedName>
</protein>
<dbReference type="RefSeq" id="WP_013837275.1">
    <property type="nucleotide sequence ID" value="NC_015588.1"/>
</dbReference>
<keyword evidence="1" id="KW-0472">Membrane</keyword>
<organism evidence="3">
    <name type="scientific">Isoptericola variabilis (strain 225)</name>
    <dbReference type="NCBI Taxonomy" id="743718"/>
    <lineage>
        <taxon>Bacteria</taxon>
        <taxon>Bacillati</taxon>
        <taxon>Actinomycetota</taxon>
        <taxon>Actinomycetes</taxon>
        <taxon>Micrococcales</taxon>
        <taxon>Promicromonosporaceae</taxon>
        <taxon>Isoptericola</taxon>
    </lineage>
</organism>
<gene>
    <name evidence="2" type="ordered locus">Isova_0064</name>
</gene>
<dbReference type="HOGENOM" id="CLU_2721392_0_0_11"/>
<evidence type="ECO:0008006" key="4">
    <source>
        <dbReference type="Google" id="ProtNLM"/>
    </source>
</evidence>
<accession>F6FQR5</accession>
<dbReference type="Proteomes" id="UP000009236">
    <property type="component" value="Chromosome"/>
</dbReference>
<dbReference type="AlphaFoldDB" id="F6FQR5"/>
<name>F6FQR5_ISOV2</name>
<proteinExistence type="predicted"/>
<reference evidence="2 3" key="1">
    <citation type="submission" date="2011-05" db="EMBL/GenBank/DDBJ databases">
        <title>Complete sequence of Isoptericola variabilis 225.</title>
        <authorList>
            <consortium name="US DOE Joint Genome Institute"/>
            <person name="Lucas S."/>
            <person name="Han J."/>
            <person name="Lapidus A."/>
            <person name="Cheng J.-F."/>
            <person name="Goodwin L."/>
            <person name="Pitluck S."/>
            <person name="Peters L."/>
            <person name="Mikhailova N."/>
            <person name="Zeytun A."/>
            <person name="Han C."/>
            <person name="Tapia R."/>
            <person name="Land M."/>
            <person name="Hauser L."/>
            <person name="Kyrpides N."/>
            <person name="Ivanova N."/>
            <person name="Pagani I."/>
            <person name="Siebers A."/>
            <person name="Allgaier M."/>
            <person name="Thelen M."/>
            <person name="Hugenholtz P."/>
            <person name="Gladden J."/>
            <person name="Woyke T."/>
        </authorList>
    </citation>
    <scope>NUCLEOTIDE SEQUENCE [LARGE SCALE GENOMIC DNA]</scope>
    <source>
        <strain evidence="3">225</strain>
    </source>
</reference>
<keyword evidence="1" id="KW-1133">Transmembrane helix</keyword>
<dbReference type="KEGG" id="iva:Isova_0064"/>
<evidence type="ECO:0000313" key="3">
    <source>
        <dbReference type="Proteomes" id="UP000009236"/>
    </source>
</evidence>
<dbReference type="eggNOG" id="ENOG5031ZC0">
    <property type="taxonomic scope" value="Bacteria"/>
</dbReference>
<evidence type="ECO:0000256" key="1">
    <source>
        <dbReference type="SAM" id="Phobius"/>
    </source>
</evidence>
<keyword evidence="1" id="KW-0812">Transmembrane</keyword>
<evidence type="ECO:0000313" key="2">
    <source>
        <dbReference type="EMBL" id="AEG42880.1"/>
    </source>
</evidence>
<keyword evidence="3" id="KW-1185">Reference proteome</keyword>
<dbReference type="EMBL" id="CP002810">
    <property type="protein sequence ID" value="AEG42880.1"/>
    <property type="molecule type" value="Genomic_DNA"/>
</dbReference>
<feature type="transmembrane region" description="Helical" evidence="1">
    <location>
        <begin position="18"/>
        <end position="42"/>
    </location>
</feature>
<sequence>MSDFQVNRRNRQEPSGTLFGRVIVAFVLFAGGLVLIGVGSAAEEPLGPFLFVGGILAVGLGFGLPMIGGYERLGSKQH</sequence>